<dbReference type="AlphaFoldDB" id="A0A8J4TKM3"/>
<gene>
    <name evidence="1" type="ORF">DAT39_023692</name>
</gene>
<sequence>MTSEPTGEFSRSVTEYTDWSKMGGLSLESSTVTTSSAVPVRWGCPPSTAVSTAE</sequence>
<accession>A0A8J4TKM3</accession>
<protein>
    <submittedName>
        <fullName evidence="1">Uncharacterized protein</fullName>
    </submittedName>
</protein>
<reference evidence="1" key="1">
    <citation type="submission" date="2020-07" db="EMBL/GenBank/DDBJ databases">
        <title>Clarias magur genome sequencing, assembly and annotation.</title>
        <authorList>
            <person name="Kushwaha B."/>
            <person name="Kumar R."/>
            <person name="Das P."/>
            <person name="Joshi C.G."/>
            <person name="Kumar D."/>
            <person name="Nagpure N.S."/>
            <person name="Pandey M."/>
            <person name="Agarwal S."/>
            <person name="Srivastava S."/>
            <person name="Singh M."/>
            <person name="Sahoo L."/>
            <person name="Jayasankar P."/>
            <person name="Meher P.K."/>
            <person name="Koringa P.G."/>
            <person name="Iquebal M.A."/>
            <person name="Das S.P."/>
            <person name="Bit A."/>
            <person name="Patnaik S."/>
            <person name="Patel N."/>
            <person name="Shah T.M."/>
            <person name="Hinsu A."/>
            <person name="Jena J.K."/>
        </authorList>
    </citation>
    <scope>NUCLEOTIDE SEQUENCE</scope>
    <source>
        <strain evidence="1">CIFAMagur01</strain>
        <tissue evidence="1">Testis</tissue>
    </source>
</reference>
<dbReference type="EMBL" id="QNUK01002801">
    <property type="protein sequence ID" value="KAF5879806.1"/>
    <property type="molecule type" value="Genomic_DNA"/>
</dbReference>
<evidence type="ECO:0000313" key="2">
    <source>
        <dbReference type="Proteomes" id="UP000727407"/>
    </source>
</evidence>
<comment type="caution">
    <text evidence="1">The sequence shown here is derived from an EMBL/GenBank/DDBJ whole genome shotgun (WGS) entry which is preliminary data.</text>
</comment>
<name>A0A8J4TKM3_CLAMG</name>
<proteinExistence type="predicted"/>
<keyword evidence="2" id="KW-1185">Reference proteome</keyword>
<evidence type="ECO:0000313" key="1">
    <source>
        <dbReference type="EMBL" id="KAF5879806.1"/>
    </source>
</evidence>
<dbReference type="Proteomes" id="UP000727407">
    <property type="component" value="Unassembled WGS sequence"/>
</dbReference>
<organism evidence="1 2">
    <name type="scientific">Clarias magur</name>
    <name type="common">Asian catfish</name>
    <name type="synonym">Macropteronotus magur</name>
    <dbReference type="NCBI Taxonomy" id="1594786"/>
    <lineage>
        <taxon>Eukaryota</taxon>
        <taxon>Metazoa</taxon>
        <taxon>Chordata</taxon>
        <taxon>Craniata</taxon>
        <taxon>Vertebrata</taxon>
        <taxon>Euteleostomi</taxon>
        <taxon>Actinopterygii</taxon>
        <taxon>Neopterygii</taxon>
        <taxon>Teleostei</taxon>
        <taxon>Ostariophysi</taxon>
        <taxon>Siluriformes</taxon>
        <taxon>Clariidae</taxon>
        <taxon>Clarias</taxon>
    </lineage>
</organism>